<dbReference type="eggNOG" id="COG4771">
    <property type="taxonomic scope" value="Bacteria"/>
</dbReference>
<keyword evidence="10" id="KW-1185">Reference proteome</keyword>
<feature type="domain" description="TonB-dependent transporter Oar-like beta-barrel" evidence="8">
    <location>
        <begin position="368"/>
        <end position="1000"/>
    </location>
</feature>
<dbReference type="Pfam" id="PF13620">
    <property type="entry name" value="CarboxypepD_reg"/>
    <property type="match status" value="1"/>
</dbReference>
<dbReference type="InterPro" id="IPR057601">
    <property type="entry name" value="Oar-like_b-barrel"/>
</dbReference>
<dbReference type="PANTHER" id="PTHR30069">
    <property type="entry name" value="TONB-DEPENDENT OUTER MEMBRANE RECEPTOR"/>
    <property type="match status" value="1"/>
</dbReference>
<protein>
    <recommendedName>
        <fullName evidence="8">TonB-dependent transporter Oar-like beta-barrel domain-containing protein</fullName>
    </recommendedName>
</protein>
<dbReference type="KEGG" id="gps:C427_2792"/>
<dbReference type="GO" id="GO:0044718">
    <property type="term" value="P:siderophore transmembrane transport"/>
    <property type="evidence" value="ECO:0007669"/>
    <property type="project" value="TreeGrafter"/>
</dbReference>
<dbReference type="AlphaFoldDB" id="K7A1I5"/>
<dbReference type="STRING" id="1129794.C427_2792"/>
<dbReference type="EMBL" id="CP003837">
    <property type="protein sequence ID" value="AGH44901.1"/>
    <property type="molecule type" value="Genomic_DNA"/>
</dbReference>
<sequence length="1058" mass="116220">MNKKHTHKITRMTRIAMVVAATFALTSQVEAQVTSSSLRGQVVDVQGNPVVGVTVEVVNTLTGSRKTLTTSENGVFQSSGLQVGGPYEVKLQEGANYKAQAVSDLFLQLGQTSNVSLQASASGAQVEVIEVRGVVSMAAAFKNGPGTEFTENDIINAPAISRDFKSILKRDSKIVVDNTVDGGPALSVAGGNIRGNSLTVDGVKQNDDFGLNKNGYPGRRSPISLDAIQQLSVNIAPIDVTYGGFQGGNINIVTKSGTNEFHGSAFYFRSDDSLIGDKSKSQDLNIGEFEEDTYGFSLGGKIIEDKLFFFAAYEKFESTSPYQFSLDNLDGNIDANERRGVSQADFDRIAQVASEVWNYDIGGYDVPKEEEAENLLLKLDWNISEDHRASLTYQDNEGNTVRDFWAESFPSAATATAESNRYNQAETLEAIVLQVFSDWSDDFSTEFKLSNKKVTTAQNPLLGANFSQFSIGTPNGGSLFIGPDQFRHANVLENERFSWKIKGDYYLTDDHMLTAGWEHDELDIYNLFVFGSLGFAQFASIDDFENNVGFHVYQNALNGDALSAVDEFQYDIDTIYLQDKWVATNELTLTYGLRYTKYSNDDLPALNQNFVDRHGYSNQGNFDGLDLLEPRVGFTYTYDDDTVIRGGFGLFGGGGPNVWLSNSYGNDGVRKTFAGCFGGCSDGKGTPQEVLDFLAAGGFSGGDSDTNSIAPDFEINSVWKINLGMERNQDLGILGESWLLSADAIISKVKNAGIYRELNFEKVDTAPDGRPIYNEIGPFDLSLENTDKGGSQVWSFSAAKNFYTDHGNYNFNIGYTYQDVTEVNPGNAFIAFEGYAMPANSDFQSETEFNSEYEVRHSFTSNITWSDEIFAGNLSTISVAYSGRSGRHFSHTMNSSLETFGGFPGADFADWNAFNSQSLYIPSGPDDALVSYAAGFDKDAFFAYIDSESCLSGNSGTISRRHACASDWIHRFDIRLMQEIQITDDQAIEVILDLENIGNMLNDDWGRAESYNQPFNAPVLDVAIDGGQFVYSNFTQPVPGVAKIPSVWKVQLGVRYKF</sequence>
<keyword evidence="3" id="KW-1134">Transmembrane beta strand</keyword>
<evidence type="ECO:0000256" key="6">
    <source>
        <dbReference type="ARBA" id="ARBA00023237"/>
    </source>
</evidence>
<gene>
    <name evidence="9" type="ORF">C427_2792</name>
</gene>
<reference evidence="9 10" key="1">
    <citation type="journal article" date="2013" name="Genome Announc.">
        <title>Complete Genome Sequence of Glaciecola psychrophila Strain 170T.</title>
        <authorList>
            <person name="Yin J."/>
            <person name="Chen J."/>
            <person name="Liu G."/>
            <person name="Yu Y."/>
            <person name="Song L."/>
            <person name="Wang X."/>
            <person name="Qu X."/>
        </authorList>
    </citation>
    <scope>NUCLEOTIDE SEQUENCE [LARGE SCALE GENOMIC DNA]</scope>
    <source>
        <strain evidence="9 10">170</strain>
    </source>
</reference>
<dbReference type="OrthoDB" id="9768147at2"/>
<keyword evidence="5" id="KW-0472">Membrane</keyword>
<dbReference type="InterPro" id="IPR039426">
    <property type="entry name" value="TonB-dep_rcpt-like"/>
</dbReference>
<dbReference type="InterPro" id="IPR008969">
    <property type="entry name" value="CarboxyPept-like_regulatory"/>
</dbReference>
<dbReference type="InterPro" id="IPR036942">
    <property type="entry name" value="Beta-barrel_TonB_sf"/>
</dbReference>
<evidence type="ECO:0000256" key="3">
    <source>
        <dbReference type="ARBA" id="ARBA00022452"/>
    </source>
</evidence>
<name>K7A1I5_9ALTE</name>
<dbReference type="SUPFAM" id="SSF49464">
    <property type="entry name" value="Carboxypeptidase regulatory domain-like"/>
    <property type="match status" value="1"/>
</dbReference>
<accession>K7A1I5</accession>
<evidence type="ECO:0000259" key="8">
    <source>
        <dbReference type="Pfam" id="PF25183"/>
    </source>
</evidence>
<dbReference type="PANTHER" id="PTHR30069:SF46">
    <property type="entry name" value="OAR PROTEIN"/>
    <property type="match status" value="1"/>
</dbReference>
<dbReference type="Pfam" id="PF25183">
    <property type="entry name" value="OMP_b-brl_4"/>
    <property type="match status" value="2"/>
</dbReference>
<evidence type="ECO:0000256" key="2">
    <source>
        <dbReference type="ARBA" id="ARBA00022448"/>
    </source>
</evidence>
<evidence type="ECO:0000313" key="9">
    <source>
        <dbReference type="EMBL" id="AGH44901.1"/>
    </source>
</evidence>
<keyword evidence="6" id="KW-0998">Cell outer membrane</keyword>
<dbReference type="GO" id="GO:0009279">
    <property type="term" value="C:cell outer membrane"/>
    <property type="evidence" value="ECO:0007669"/>
    <property type="project" value="UniProtKB-SubCell"/>
</dbReference>
<feature type="signal peptide" evidence="7">
    <location>
        <begin position="1"/>
        <end position="31"/>
    </location>
</feature>
<comment type="subcellular location">
    <subcellularLocation>
        <location evidence="1">Cell outer membrane</location>
        <topology evidence="1">Multi-pass membrane protein</topology>
    </subcellularLocation>
</comment>
<evidence type="ECO:0000256" key="4">
    <source>
        <dbReference type="ARBA" id="ARBA00022692"/>
    </source>
</evidence>
<organism evidence="9 10">
    <name type="scientific">Paraglaciecola psychrophila 170</name>
    <dbReference type="NCBI Taxonomy" id="1129794"/>
    <lineage>
        <taxon>Bacteria</taxon>
        <taxon>Pseudomonadati</taxon>
        <taxon>Pseudomonadota</taxon>
        <taxon>Gammaproteobacteria</taxon>
        <taxon>Alteromonadales</taxon>
        <taxon>Alteromonadaceae</taxon>
        <taxon>Paraglaciecola</taxon>
    </lineage>
</organism>
<keyword evidence="7" id="KW-0732">Signal</keyword>
<dbReference type="Gene3D" id="2.60.40.1120">
    <property type="entry name" value="Carboxypeptidase-like, regulatory domain"/>
    <property type="match status" value="1"/>
</dbReference>
<evidence type="ECO:0000256" key="7">
    <source>
        <dbReference type="SAM" id="SignalP"/>
    </source>
</evidence>
<dbReference type="HOGENOM" id="CLU_006298_1_0_6"/>
<keyword evidence="2" id="KW-0813">Transport</keyword>
<dbReference type="Gene3D" id="2.40.170.20">
    <property type="entry name" value="TonB-dependent receptor, beta-barrel domain"/>
    <property type="match status" value="1"/>
</dbReference>
<dbReference type="PATRIC" id="fig|1129794.4.peg.2777"/>
<dbReference type="RefSeq" id="WP_007635466.1">
    <property type="nucleotide sequence ID" value="NC_020514.1"/>
</dbReference>
<keyword evidence="4" id="KW-0812">Transmembrane</keyword>
<dbReference type="GO" id="GO:0015344">
    <property type="term" value="F:siderophore uptake transmembrane transporter activity"/>
    <property type="evidence" value="ECO:0007669"/>
    <property type="project" value="TreeGrafter"/>
</dbReference>
<proteinExistence type="predicted"/>
<dbReference type="Proteomes" id="UP000011864">
    <property type="component" value="Chromosome"/>
</dbReference>
<evidence type="ECO:0000256" key="1">
    <source>
        <dbReference type="ARBA" id="ARBA00004571"/>
    </source>
</evidence>
<feature type="domain" description="TonB-dependent transporter Oar-like beta-barrel" evidence="8">
    <location>
        <begin position="253"/>
        <end position="323"/>
    </location>
</feature>
<evidence type="ECO:0000313" key="10">
    <source>
        <dbReference type="Proteomes" id="UP000011864"/>
    </source>
</evidence>
<feature type="chain" id="PRO_5003901288" description="TonB-dependent transporter Oar-like beta-barrel domain-containing protein" evidence="7">
    <location>
        <begin position="32"/>
        <end position="1058"/>
    </location>
</feature>
<evidence type="ECO:0000256" key="5">
    <source>
        <dbReference type="ARBA" id="ARBA00023136"/>
    </source>
</evidence>
<dbReference type="SUPFAM" id="SSF56935">
    <property type="entry name" value="Porins"/>
    <property type="match status" value="1"/>
</dbReference>